<keyword evidence="1" id="KW-0472">Membrane</keyword>
<evidence type="ECO:0000313" key="2">
    <source>
        <dbReference type="EMBL" id="EWG08605.1"/>
    </source>
</evidence>
<keyword evidence="1" id="KW-1133">Transmembrane helix</keyword>
<reference evidence="3" key="1">
    <citation type="submission" date="2013-03" db="EMBL/GenBank/DDBJ databases">
        <title>Draft genome sequence of Bacillus firmus DS1.</title>
        <authorList>
            <person name="Peng D."/>
            <person name="Zhu L."/>
            <person name="Sun M."/>
        </authorList>
    </citation>
    <scope>NUCLEOTIDE SEQUENCE [LARGE SCALE GENOMIC DNA]</scope>
    <source>
        <strain evidence="3">DS1</strain>
    </source>
</reference>
<sequence>MDDKMKDKITTWLLIVMVISLVGSFVLFFTGFYMIGFIVGGVFMVLATFLGQWSSDKNRDYVHRNIHNSKNKW</sequence>
<evidence type="ECO:0000256" key="1">
    <source>
        <dbReference type="SAM" id="Phobius"/>
    </source>
</evidence>
<feature type="transmembrane region" description="Helical" evidence="1">
    <location>
        <begin position="35"/>
        <end position="54"/>
    </location>
</feature>
<dbReference type="EMBL" id="APVL01000035">
    <property type="protein sequence ID" value="EWG08605.1"/>
    <property type="molecule type" value="Genomic_DNA"/>
</dbReference>
<proteinExistence type="predicted"/>
<gene>
    <name evidence="2" type="ORF">PBF_23468</name>
</gene>
<dbReference type="PATRIC" id="fig|1307436.3.peg.5002"/>
<dbReference type="Proteomes" id="UP000019270">
    <property type="component" value="Unassembled WGS sequence"/>
</dbReference>
<reference evidence="2 3" key="2">
    <citation type="journal article" date="2016" name="Sci. Rep.">
        <title>A novel serine protease, Sep1, from Bacillus firmus DS-1 has nematicidal activity and degrades multiple intestinal-associated nematode proteins.</title>
        <authorList>
            <person name="Geng C."/>
            <person name="Nie X."/>
            <person name="Tang Z."/>
            <person name="Zhang Y."/>
            <person name="Lin J."/>
            <person name="Sun M."/>
            <person name="Peng D."/>
        </authorList>
    </citation>
    <scope>NUCLEOTIDE SEQUENCE [LARGE SCALE GENOMIC DNA]</scope>
    <source>
        <strain evidence="2 3">DS1</strain>
    </source>
</reference>
<keyword evidence="1" id="KW-0812">Transmembrane</keyword>
<dbReference type="InterPro" id="IPR036259">
    <property type="entry name" value="MFS_trans_sf"/>
</dbReference>
<evidence type="ECO:0000313" key="3">
    <source>
        <dbReference type="Proteomes" id="UP000019270"/>
    </source>
</evidence>
<feature type="transmembrane region" description="Helical" evidence="1">
    <location>
        <begin position="12"/>
        <end position="29"/>
    </location>
</feature>
<dbReference type="RefSeq" id="WP_035333221.1">
    <property type="nucleotide sequence ID" value="NZ_APVL01000035.1"/>
</dbReference>
<dbReference type="OrthoDB" id="2697454at2"/>
<accession>W7KMH8</accession>
<dbReference type="AlphaFoldDB" id="W7KMH8"/>
<comment type="caution">
    <text evidence="2">The sequence shown here is derived from an EMBL/GenBank/DDBJ whole genome shotgun (WGS) entry which is preliminary data.</text>
</comment>
<dbReference type="SUPFAM" id="SSF103473">
    <property type="entry name" value="MFS general substrate transporter"/>
    <property type="match status" value="1"/>
</dbReference>
<protein>
    <submittedName>
        <fullName evidence="2">Uncharacterized protein</fullName>
    </submittedName>
</protein>
<dbReference type="eggNOG" id="ENOG502ZM76">
    <property type="taxonomic scope" value="Bacteria"/>
</dbReference>
<name>W7KMH8_CYTFI</name>
<organism evidence="2 3">
    <name type="scientific">Cytobacillus firmus DS1</name>
    <dbReference type="NCBI Taxonomy" id="1307436"/>
    <lineage>
        <taxon>Bacteria</taxon>
        <taxon>Bacillati</taxon>
        <taxon>Bacillota</taxon>
        <taxon>Bacilli</taxon>
        <taxon>Bacillales</taxon>
        <taxon>Bacillaceae</taxon>
        <taxon>Cytobacillus</taxon>
    </lineage>
</organism>